<evidence type="ECO:0000256" key="1">
    <source>
        <dbReference type="SAM" id="MobiDB-lite"/>
    </source>
</evidence>
<dbReference type="GeneID" id="22914036"/>
<feature type="compositionally biased region" description="Polar residues" evidence="1">
    <location>
        <begin position="303"/>
        <end position="314"/>
    </location>
</feature>
<dbReference type="VEuPathDB" id="CryptoDB:GNI_114110"/>
<dbReference type="GO" id="GO:0016209">
    <property type="term" value="F:antioxidant activity"/>
    <property type="evidence" value="ECO:0007669"/>
    <property type="project" value="InterPro"/>
</dbReference>
<evidence type="ECO:0000313" key="4">
    <source>
        <dbReference type="Proteomes" id="UP000019763"/>
    </source>
</evidence>
<dbReference type="InterPro" id="IPR036249">
    <property type="entry name" value="Thioredoxin-like_sf"/>
</dbReference>
<accession>A0A023B389</accession>
<dbReference type="RefSeq" id="XP_011131615.1">
    <property type="nucleotide sequence ID" value="XM_011133313.1"/>
</dbReference>
<name>A0A023B389_GRENI</name>
<dbReference type="Pfam" id="PF00578">
    <property type="entry name" value="AhpC-TSA"/>
    <property type="match status" value="1"/>
</dbReference>
<keyword evidence="4" id="KW-1185">Reference proteome</keyword>
<feature type="domain" description="Alkyl hydroperoxide reductase subunit C/ Thiol specific antioxidant" evidence="2">
    <location>
        <begin position="10"/>
        <end position="118"/>
    </location>
</feature>
<dbReference type="SUPFAM" id="SSF52833">
    <property type="entry name" value="Thioredoxin-like"/>
    <property type="match status" value="1"/>
</dbReference>
<sequence>MFRTAVVSTDDEHQKIPLSQIVQTRHCSFALLLVTIKAKSPGCTKQLREANEQFDRLVQLDCCPVGVCVASQNAIEEWHKEMGLSFPIVQASPELLQGLGVFEKCKPVRSWLLLDGEGGCVTKRRITSVRSSYLGEVVECLEKELGGDGKDVGPEANTPMKRSRREAGSKDSTVAPPTSPPSPPRNLQKPADENRPILKRTRKQATKATEDERVAKALSTSEVEDSPAPKGRRKSLSKTVDKAADKTVEEADTEKKPARRVIATNSSANASVAPSAVDAPSTKAGPIKAARDEAMATEEQQSETEAPTEQTAGKTRTKPNGRASRSQSVTPKAKAKAAAARGGSTKSQEPAGRDGKRAAPAAPAAKRSNAPPADEKKATRKVGAPKPAKAVKKAPAKKKDR</sequence>
<feature type="region of interest" description="Disordered" evidence="1">
    <location>
        <begin position="145"/>
        <end position="401"/>
    </location>
</feature>
<evidence type="ECO:0000313" key="3">
    <source>
        <dbReference type="EMBL" id="EZG55368.1"/>
    </source>
</evidence>
<dbReference type="Proteomes" id="UP000019763">
    <property type="component" value="Unassembled WGS sequence"/>
</dbReference>
<feature type="compositionally biased region" description="Basic residues" evidence="1">
    <location>
        <begin position="389"/>
        <end position="401"/>
    </location>
</feature>
<dbReference type="GO" id="GO:0016491">
    <property type="term" value="F:oxidoreductase activity"/>
    <property type="evidence" value="ECO:0007669"/>
    <property type="project" value="InterPro"/>
</dbReference>
<dbReference type="InterPro" id="IPR000866">
    <property type="entry name" value="AhpC/TSA"/>
</dbReference>
<feature type="compositionally biased region" description="Basic and acidic residues" evidence="1">
    <location>
        <begin position="239"/>
        <end position="256"/>
    </location>
</feature>
<gene>
    <name evidence="3" type="ORF">GNI_114110</name>
</gene>
<feature type="compositionally biased region" description="Low complexity" evidence="1">
    <location>
        <begin position="263"/>
        <end position="282"/>
    </location>
</feature>
<protein>
    <submittedName>
        <fullName evidence="3">Antioxidant, AhpC/TSA family protein</fullName>
    </submittedName>
</protein>
<reference evidence="3" key="1">
    <citation type="submission" date="2013-12" db="EMBL/GenBank/DDBJ databases">
        <authorList>
            <person name="Omoto C.K."/>
            <person name="Sibley D."/>
            <person name="Venepally P."/>
            <person name="Hadjithomas M."/>
            <person name="Karamycheva S."/>
            <person name="Brunk B."/>
            <person name="Roos D."/>
            <person name="Caler E."/>
            <person name="Lorenzi H."/>
        </authorList>
    </citation>
    <scope>NUCLEOTIDE SEQUENCE</scope>
</reference>
<proteinExistence type="predicted"/>
<dbReference type="Gene3D" id="3.40.30.10">
    <property type="entry name" value="Glutaredoxin"/>
    <property type="match status" value="1"/>
</dbReference>
<comment type="caution">
    <text evidence="3">The sequence shown here is derived from an EMBL/GenBank/DDBJ whole genome shotgun (WGS) entry which is preliminary data.</text>
</comment>
<dbReference type="EMBL" id="AFNH02000851">
    <property type="protein sequence ID" value="EZG55368.1"/>
    <property type="molecule type" value="Genomic_DNA"/>
</dbReference>
<dbReference type="AlphaFoldDB" id="A0A023B389"/>
<organism evidence="3 4">
    <name type="scientific">Gregarina niphandrodes</name>
    <name type="common">Septate eugregarine</name>
    <dbReference type="NCBI Taxonomy" id="110365"/>
    <lineage>
        <taxon>Eukaryota</taxon>
        <taxon>Sar</taxon>
        <taxon>Alveolata</taxon>
        <taxon>Apicomplexa</taxon>
        <taxon>Conoidasida</taxon>
        <taxon>Gregarinasina</taxon>
        <taxon>Eugregarinorida</taxon>
        <taxon>Gregarinidae</taxon>
        <taxon>Gregarina</taxon>
    </lineage>
</organism>
<evidence type="ECO:0000259" key="2">
    <source>
        <dbReference type="Pfam" id="PF00578"/>
    </source>
</evidence>
<feature type="compositionally biased region" description="Low complexity" evidence="1">
    <location>
        <begin position="358"/>
        <end position="372"/>
    </location>
</feature>